<dbReference type="OrthoDB" id="1684102at2759"/>
<dbReference type="Gene3D" id="3.30.930.10">
    <property type="entry name" value="Bira Bifunctional Protein, Domain 2"/>
    <property type="match status" value="2"/>
</dbReference>
<dbReference type="CDD" id="cd04100">
    <property type="entry name" value="Asp_Lys_Asn_RS_N"/>
    <property type="match status" value="1"/>
</dbReference>
<evidence type="ECO:0000256" key="2">
    <source>
        <dbReference type="ARBA" id="ARBA00022741"/>
    </source>
</evidence>
<dbReference type="AlphaFoldDB" id="A0A7R9BF89"/>
<dbReference type="EMBL" id="CAJPEX010000200">
    <property type="protein sequence ID" value="CAG0914221.1"/>
    <property type="molecule type" value="Genomic_DNA"/>
</dbReference>
<dbReference type="SUPFAM" id="SSF50249">
    <property type="entry name" value="Nucleic acid-binding proteins"/>
    <property type="match status" value="1"/>
</dbReference>
<evidence type="ECO:0000313" key="8">
    <source>
        <dbReference type="EMBL" id="CAD7274069.1"/>
    </source>
</evidence>
<reference evidence="8" key="1">
    <citation type="submission" date="2020-11" db="EMBL/GenBank/DDBJ databases">
        <authorList>
            <person name="Tran Van P."/>
        </authorList>
    </citation>
    <scope>NUCLEOTIDE SEQUENCE</scope>
</reference>
<keyword evidence="9" id="KW-1185">Reference proteome</keyword>
<dbReference type="GO" id="GO:0006421">
    <property type="term" value="P:asparaginyl-tRNA aminoacylation"/>
    <property type="evidence" value="ECO:0007669"/>
    <property type="project" value="TreeGrafter"/>
</dbReference>
<keyword evidence="6" id="KW-0732">Signal</keyword>
<keyword evidence="2" id="KW-0547">Nucleotide-binding</keyword>
<name>A0A7R9BF89_9CRUS</name>
<evidence type="ECO:0000256" key="4">
    <source>
        <dbReference type="ARBA" id="ARBA00022917"/>
    </source>
</evidence>
<dbReference type="Pfam" id="PF00152">
    <property type="entry name" value="tRNA-synt_2"/>
    <property type="match status" value="2"/>
</dbReference>
<keyword evidence="1" id="KW-0436">Ligase</keyword>
<gene>
    <name evidence="8" type="ORF">NMOB1V02_LOCUS1925</name>
</gene>
<accession>A0A7R9BF89</accession>
<evidence type="ECO:0000256" key="6">
    <source>
        <dbReference type="SAM" id="SignalP"/>
    </source>
</evidence>
<evidence type="ECO:0000256" key="5">
    <source>
        <dbReference type="ARBA" id="ARBA00023146"/>
    </source>
</evidence>
<dbReference type="EMBL" id="OA882237">
    <property type="protein sequence ID" value="CAD7274069.1"/>
    <property type="molecule type" value="Genomic_DNA"/>
</dbReference>
<evidence type="ECO:0000256" key="3">
    <source>
        <dbReference type="ARBA" id="ARBA00022840"/>
    </source>
</evidence>
<organism evidence="8">
    <name type="scientific">Notodromas monacha</name>
    <dbReference type="NCBI Taxonomy" id="399045"/>
    <lineage>
        <taxon>Eukaryota</taxon>
        <taxon>Metazoa</taxon>
        <taxon>Ecdysozoa</taxon>
        <taxon>Arthropoda</taxon>
        <taxon>Crustacea</taxon>
        <taxon>Oligostraca</taxon>
        <taxon>Ostracoda</taxon>
        <taxon>Podocopa</taxon>
        <taxon>Podocopida</taxon>
        <taxon>Cypridocopina</taxon>
        <taxon>Cypridoidea</taxon>
        <taxon>Cyprididae</taxon>
        <taxon>Notodromas</taxon>
    </lineage>
</organism>
<feature type="chain" id="PRO_5036209942" description="Aminoacyl-transfer RNA synthetases class-II family profile domain-containing protein" evidence="6">
    <location>
        <begin position="17"/>
        <end position="443"/>
    </location>
</feature>
<dbReference type="PANTHER" id="PTHR22594">
    <property type="entry name" value="ASPARTYL/LYSYL-TRNA SYNTHETASE"/>
    <property type="match status" value="1"/>
</dbReference>
<evidence type="ECO:0000313" key="9">
    <source>
        <dbReference type="Proteomes" id="UP000678499"/>
    </source>
</evidence>
<keyword evidence="3" id="KW-0067">ATP-binding</keyword>
<feature type="signal peptide" evidence="6">
    <location>
        <begin position="1"/>
        <end position="16"/>
    </location>
</feature>
<dbReference type="GO" id="GO:0005739">
    <property type="term" value="C:mitochondrion"/>
    <property type="evidence" value="ECO:0007669"/>
    <property type="project" value="TreeGrafter"/>
</dbReference>
<dbReference type="InterPro" id="IPR004364">
    <property type="entry name" value="Aa-tRNA-synt_II"/>
</dbReference>
<dbReference type="InterPro" id="IPR006195">
    <property type="entry name" value="aa-tRNA-synth_II"/>
</dbReference>
<proteinExistence type="predicted"/>
<dbReference type="InterPro" id="IPR012340">
    <property type="entry name" value="NA-bd_OB-fold"/>
</dbReference>
<keyword evidence="4" id="KW-0648">Protein biosynthesis</keyword>
<sequence>MALAFFVLAEMWLLSARKLFASSLRRCSGVASVGPVKTALVSDEQLVVEGWVTGLRKLKQTTFVDVTVAGDDRHKRVQLVLSSAEKPEDLRLGCAVRASGRVAPSRRQRDCSVTMSTDLIVEQMEVVGRCEPEVEDIAWFSAKPSPLSPGSDQARRKMHLRPRLASFAALLRLRSQLTLAIHDFFAREEGFTCVHTPIITTNDCEGGGESFLVKAENSQSTRHLSEFWMVEAEVAFCDDLSQLLDLIEALWKHLTKKVVLENPVAFKEAFHGPVEAANRKLEELRRMSVEKFERLKFSDALTLANKLVVDERGDGMQLSRQQELVVAEQVGRRPVFVTDWPSGSKPFYARTCRDSGLVQAVDLLVPGVGEICGGSLRENDVDALKRRMGPCPGLQWYLKLRRYGYAPTAGFGLGLERYLQSVLDVPSVKDCIAFPRWPHHCQA</sequence>
<dbReference type="Gene3D" id="2.40.50.140">
    <property type="entry name" value="Nucleic acid-binding proteins"/>
    <property type="match status" value="1"/>
</dbReference>
<dbReference type="PROSITE" id="PS50862">
    <property type="entry name" value="AA_TRNA_LIGASE_II"/>
    <property type="match status" value="1"/>
</dbReference>
<dbReference type="SUPFAM" id="SSF55681">
    <property type="entry name" value="Class II aaRS and biotin synthetases"/>
    <property type="match status" value="1"/>
</dbReference>
<protein>
    <recommendedName>
        <fullName evidence="7">Aminoacyl-transfer RNA synthetases class-II family profile domain-containing protein</fullName>
    </recommendedName>
</protein>
<feature type="domain" description="Aminoacyl-transfer RNA synthetases class-II family profile" evidence="7">
    <location>
        <begin position="213"/>
        <end position="435"/>
    </location>
</feature>
<keyword evidence="5" id="KW-0030">Aminoacyl-tRNA synthetase</keyword>
<evidence type="ECO:0000259" key="7">
    <source>
        <dbReference type="PROSITE" id="PS50862"/>
    </source>
</evidence>
<dbReference type="PANTHER" id="PTHR22594:SF34">
    <property type="entry name" value="ASPARAGINE--TRNA LIGASE, MITOCHONDRIAL-RELATED"/>
    <property type="match status" value="1"/>
</dbReference>
<dbReference type="InterPro" id="IPR045864">
    <property type="entry name" value="aa-tRNA-synth_II/BPL/LPL"/>
</dbReference>
<dbReference type="GO" id="GO:0005524">
    <property type="term" value="F:ATP binding"/>
    <property type="evidence" value="ECO:0007669"/>
    <property type="project" value="UniProtKB-KW"/>
</dbReference>
<dbReference type="Proteomes" id="UP000678499">
    <property type="component" value="Unassembled WGS sequence"/>
</dbReference>
<dbReference type="GO" id="GO:0004816">
    <property type="term" value="F:asparagine-tRNA ligase activity"/>
    <property type="evidence" value="ECO:0007669"/>
    <property type="project" value="TreeGrafter"/>
</dbReference>
<evidence type="ECO:0000256" key="1">
    <source>
        <dbReference type="ARBA" id="ARBA00022598"/>
    </source>
</evidence>